<dbReference type="EMBL" id="FQZY01000025">
    <property type="protein sequence ID" value="SHJ99559.1"/>
    <property type="molecule type" value="Genomic_DNA"/>
</dbReference>
<keyword evidence="2" id="KW-1185">Reference proteome</keyword>
<organism evidence="1 2">
    <name type="scientific">Hespellia stercorisuis DSM 15480</name>
    <dbReference type="NCBI Taxonomy" id="1121950"/>
    <lineage>
        <taxon>Bacteria</taxon>
        <taxon>Bacillati</taxon>
        <taxon>Bacillota</taxon>
        <taxon>Clostridia</taxon>
        <taxon>Lachnospirales</taxon>
        <taxon>Lachnospiraceae</taxon>
        <taxon>Hespellia</taxon>
    </lineage>
</organism>
<evidence type="ECO:0000313" key="1">
    <source>
        <dbReference type="EMBL" id="SHJ99559.1"/>
    </source>
</evidence>
<evidence type="ECO:0000313" key="2">
    <source>
        <dbReference type="Proteomes" id="UP000184301"/>
    </source>
</evidence>
<gene>
    <name evidence="1" type="ORF">SAMN02745243_01917</name>
</gene>
<proteinExistence type="predicted"/>
<sequence>MNKKSDIKPKERVTVRVMTGDLVLLREKASKLKIGTSEYLRQIIHRDLHEQDSGSMNIIALQCELSTFFTEFIESTKLGEEEKEQRLQEVEKALWEE</sequence>
<dbReference type="STRING" id="1121950.SAMN02745243_01917"/>
<dbReference type="RefSeq" id="WP_073109205.1">
    <property type="nucleotide sequence ID" value="NZ_FQZY01000025.1"/>
</dbReference>
<dbReference type="AlphaFoldDB" id="A0A1M6NUY3"/>
<name>A0A1M6NUY3_9FIRM</name>
<protein>
    <submittedName>
        <fullName evidence="1">Uncharacterized protein</fullName>
    </submittedName>
</protein>
<accession>A0A1M6NUY3</accession>
<reference evidence="1 2" key="1">
    <citation type="submission" date="2016-11" db="EMBL/GenBank/DDBJ databases">
        <authorList>
            <person name="Jaros S."/>
            <person name="Januszkiewicz K."/>
            <person name="Wedrychowicz H."/>
        </authorList>
    </citation>
    <scope>NUCLEOTIDE SEQUENCE [LARGE SCALE GENOMIC DNA]</scope>
    <source>
        <strain evidence="1 2">DSM 15480</strain>
    </source>
</reference>
<dbReference type="Proteomes" id="UP000184301">
    <property type="component" value="Unassembled WGS sequence"/>
</dbReference>